<feature type="transmembrane region" description="Helical" evidence="1">
    <location>
        <begin position="33"/>
        <end position="53"/>
    </location>
</feature>
<dbReference type="GO" id="GO:0005886">
    <property type="term" value="C:plasma membrane"/>
    <property type="evidence" value="ECO:0007669"/>
    <property type="project" value="UniProtKB-SubCell"/>
</dbReference>
<keyword evidence="1" id="KW-0472">Membrane</keyword>
<dbReference type="AlphaFoldDB" id="A0A438MPX7"/>
<dbReference type="OrthoDB" id="185815at2"/>
<keyword evidence="1" id="KW-1133">Transmembrane helix</keyword>
<reference evidence="2 3" key="1">
    <citation type="submission" date="2019-01" db="EMBL/GenBank/DDBJ databases">
        <title>Sequencing the genomes of 1000 actinobacteria strains.</title>
        <authorList>
            <person name="Klenk H.-P."/>
        </authorList>
    </citation>
    <scope>NUCLEOTIDE SEQUENCE [LARGE SCALE GENOMIC DNA]</scope>
    <source>
        <strain evidence="2 3">DSM 43925</strain>
    </source>
</reference>
<keyword evidence="1" id="KW-0812">Transmembrane</keyword>
<feature type="transmembrane region" description="Helical" evidence="1">
    <location>
        <begin position="404"/>
        <end position="428"/>
    </location>
</feature>
<feature type="transmembrane region" description="Helical" evidence="1">
    <location>
        <begin position="358"/>
        <end position="384"/>
    </location>
</feature>
<dbReference type="Pfam" id="PF12679">
    <property type="entry name" value="ABC2_membrane_2"/>
    <property type="match status" value="1"/>
</dbReference>
<feature type="transmembrane region" description="Helical" evidence="1">
    <location>
        <begin position="496"/>
        <end position="517"/>
    </location>
</feature>
<feature type="transmembrane region" description="Helical" evidence="1">
    <location>
        <begin position="435"/>
        <end position="454"/>
    </location>
</feature>
<dbReference type="EMBL" id="SAUN01000001">
    <property type="protein sequence ID" value="RVX47495.1"/>
    <property type="molecule type" value="Genomic_DNA"/>
</dbReference>
<dbReference type="GO" id="GO:0140359">
    <property type="term" value="F:ABC-type transporter activity"/>
    <property type="evidence" value="ECO:0007669"/>
    <property type="project" value="InterPro"/>
</dbReference>
<evidence type="ECO:0000313" key="2">
    <source>
        <dbReference type="EMBL" id="RVX47495.1"/>
    </source>
</evidence>
<name>A0A438MPX7_9ACTN</name>
<dbReference type="RefSeq" id="WP_127939918.1">
    <property type="nucleotide sequence ID" value="NZ_SAUN01000001.1"/>
</dbReference>
<dbReference type="Proteomes" id="UP000284824">
    <property type="component" value="Unassembled WGS sequence"/>
</dbReference>
<feature type="transmembrane region" description="Helical" evidence="1">
    <location>
        <begin position="317"/>
        <end position="337"/>
    </location>
</feature>
<accession>A0A438MPX7</accession>
<proteinExistence type="predicted"/>
<keyword evidence="3" id="KW-1185">Reference proteome</keyword>
<organism evidence="2 3">
    <name type="scientific">Nonomuraea polychroma</name>
    <dbReference type="NCBI Taxonomy" id="46176"/>
    <lineage>
        <taxon>Bacteria</taxon>
        <taxon>Bacillati</taxon>
        <taxon>Actinomycetota</taxon>
        <taxon>Actinomycetes</taxon>
        <taxon>Streptosporangiales</taxon>
        <taxon>Streptosporangiaceae</taxon>
        <taxon>Nonomuraea</taxon>
    </lineage>
</organism>
<dbReference type="Gene3D" id="2.60.120.200">
    <property type="match status" value="1"/>
</dbReference>
<evidence type="ECO:0000313" key="3">
    <source>
        <dbReference type="Proteomes" id="UP000284824"/>
    </source>
</evidence>
<comment type="caution">
    <text evidence="2">The sequence shown here is derived from an EMBL/GenBank/DDBJ whole genome shotgun (WGS) entry which is preliminary data.</text>
</comment>
<sequence>MSSAVTPYRSGLRAGRDGFAQLLRAEWTKFRTVRGWVAGMAVAALLIVGLGLLSATGSHSSCMKGPVEEPCPAPILGPGGEAVEDRFYFVHQPLDGDGTITVRVNSMTGEIRKPDVTPGVRNTVTGVVPWAKAGVMIKESTKQGAPYAAMMVTGSHGVRMQHNFTEDVAGRPGGVSAESPRWLRLTRTGDTITGEESPDGRQWTRVGTARLAGLPTQVRIGLFAASPGDLTVTPNTIGGSIAASRFAEATAVMDQVSMRGKGTGATWKIDDIGVTTGLDGVTPHHPGRLERSGGTFTITGVGDIAPLTVDATIERTLTGAMAGLIAVIVVAVLFVTGEYRRQLIRTTLLASPRRGRVLVAKAVVIGAVTFVAGLAAAALVLPLGRRILRSNNIFTLPVSTLTELRVVAGVAALLAVIAVFSLALGALFRRSAMAVIVAIAAILVPYVLATASILPENVSDWLLRITPAAGFAIQQSVPEYPQVISHYAPGAGYYPLAPWAGFAVTCGYAALALVLAVRRLRRSDV</sequence>
<evidence type="ECO:0000256" key="1">
    <source>
        <dbReference type="SAM" id="Phobius"/>
    </source>
</evidence>
<gene>
    <name evidence="2" type="ORF">EDD27_10431</name>
</gene>
<protein>
    <submittedName>
        <fullName evidence="2">ABC-2 family transporter</fullName>
    </submittedName>
</protein>